<dbReference type="InterPro" id="IPR036388">
    <property type="entry name" value="WH-like_DNA-bd_sf"/>
</dbReference>
<dbReference type="PANTHER" id="PTHR44846:SF1">
    <property type="entry name" value="MANNOSYL-D-GLYCERATE TRANSPORT_METABOLISM SYSTEM REPRESSOR MNGR-RELATED"/>
    <property type="match status" value="1"/>
</dbReference>
<dbReference type="InterPro" id="IPR028978">
    <property type="entry name" value="Chorismate_lyase_/UTRA_dom_sf"/>
</dbReference>
<evidence type="ECO:0000256" key="1">
    <source>
        <dbReference type="ARBA" id="ARBA00023015"/>
    </source>
</evidence>
<dbReference type="SMART" id="SM00345">
    <property type="entry name" value="HTH_GNTR"/>
    <property type="match status" value="1"/>
</dbReference>
<dbReference type="SUPFAM" id="SSF64288">
    <property type="entry name" value="Chorismate lyase-like"/>
    <property type="match status" value="1"/>
</dbReference>
<evidence type="ECO:0000256" key="3">
    <source>
        <dbReference type="ARBA" id="ARBA00023163"/>
    </source>
</evidence>
<organism evidence="5 6">
    <name type="scientific">Halobacillus andaensis</name>
    <dbReference type="NCBI Taxonomy" id="1176239"/>
    <lineage>
        <taxon>Bacteria</taxon>
        <taxon>Bacillati</taxon>
        <taxon>Bacillota</taxon>
        <taxon>Bacilli</taxon>
        <taxon>Bacillales</taxon>
        <taxon>Bacillaceae</taxon>
        <taxon>Halobacillus</taxon>
    </lineage>
</organism>
<sequence length="241" mass="27665">MLNKQSPLPMYYQIEENVKQRIANEEFKRGEAIPSERELSESYEVSRMTVRQAITNLVNEGILYRRKGRGTFVAEEKIAQPLQGMTSFTEDMKSRGMKPESRLLSLQIKTAPAEISQKLHLESSSQVVKIDRIRYADQEPMAIETTYLSVRKFPDLTEDIVKKSLYDYIEKDKGYTIEKATQMIEAVIAGEKQADLLGVEAGQALLHIERNSYLSDGSPFEVVISDYRADRYKFITDMFRG</sequence>
<evidence type="ECO:0000259" key="4">
    <source>
        <dbReference type="PROSITE" id="PS50949"/>
    </source>
</evidence>
<dbReference type="SUPFAM" id="SSF46785">
    <property type="entry name" value="Winged helix' DNA-binding domain"/>
    <property type="match status" value="1"/>
</dbReference>
<dbReference type="InterPro" id="IPR012702">
    <property type="entry name" value="CP_lyase_PhnF"/>
</dbReference>
<dbReference type="Pfam" id="PF00392">
    <property type="entry name" value="GntR"/>
    <property type="match status" value="1"/>
</dbReference>
<dbReference type="PRINTS" id="PR00035">
    <property type="entry name" value="HTHGNTR"/>
</dbReference>
<dbReference type="InterPro" id="IPR000524">
    <property type="entry name" value="Tscrpt_reg_HTH_GntR"/>
</dbReference>
<dbReference type="FunFam" id="1.10.10.10:FF:000079">
    <property type="entry name" value="GntR family transcriptional regulator"/>
    <property type="match status" value="1"/>
</dbReference>
<dbReference type="GO" id="GO:0003700">
    <property type="term" value="F:DNA-binding transcription factor activity"/>
    <property type="evidence" value="ECO:0007669"/>
    <property type="project" value="InterPro"/>
</dbReference>
<dbReference type="EMBL" id="BMEL01000001">
    <property type="protein sequence ID" value="GGF12766.1"/>
    <property type="molecule type" value="Genomic_DNA"/>
</dbReference>
<dbReference type="CDD" id="cd07377">
    <property type="entry name" value="WHTH_GntR"/>
    <property type="match status" value="1"/>
</dbReference>
<evidence type="ECO:0000256" key="2">
    <source>
        <dbReference type="ARBA" id="ARBA00023125"/>
    </source>
</evidence>
<evidence type="ECO:0000313" key="5">
    <source>
        <dbReference type="EMBL" id="GGF12766.1"/>
    </source>
</evidence>
<keyword evidence="2" id="KW-0238">DNA-binding</keyword>
<dbReference type="GO" id="GO:0045892">
    <property type="term" value="P:negative regulation of DNA-templated transcription"/>
    <property type="evidence" value="ECO:0007669"/>
    <property type="project" value="TreeGrafter"/>
</dbReference>
<keyword evidence="1" id="KW-0805">Transcription regulation</keyword>
<dbReference type="Pfam" id="PF07702">
    <property type="entry name" value="UTRA"/>
    <property type="match status" value="1"/>
</dbReference>
<dbReference type="PANTHER" id="PTHR44846">
    <property type="entry name" value="MANNOSYL-D-GLYCERATE TRANSPORT/METABOLISM SYSTEM REPRESSOR MNGR-RELATED"/>
    <property type="match status" value="1"/>
</dbReference>
<reference evidence="5" key="1">
    <citation type="journal article" date="2014" name="Int. J. Syst. Evol. Microbiol.">
        <title>Complete genome sequence of Corynebacterium casei LMG S-19264T (=DSM 44701T), isolated from a smear-ripened cheese.</title>
        <authorList>
            <consortium name="US DOE Joint Genome Institute (JGI-PGF)"/>
            <person name="Walter F."/>
            <person name="Albersmeier A."/>
            <person name="Kalinowski J."/>
            <person name="Ruckert C."/>
        </authorList>
    </citation>
    <scope>NUCLEOTIDE SEQUENCE</scope>
    <source>
        <strain evidence="5">CGMCC 1.12153</strain>
    </source>
</reference>
<dbReference type="AlphaFoldDB" id="A0A917ETW1"/>
<dbReference type="InterPro" id="IPR036390">
    <property type="entry name" value="WH_DNA-bd_sf"/>
</dbReference>
<dbReference type="Gene3D" id="3.40.1410.10">
    <property type="entry name" value="Chorismate lyase-like"/>
    <property type="match status" value="1"/>
</dbReference>
<dbReference type="InterPro" id="IPR011663">
    <property type="entry name" value="UTRA"/>
</dbReference>
<dbReference type="Gene3D" id="1.10.10.10">
    <property type="entry name" value="Winged helix-like DNA-binding domain superfamily/Winged helix DNA-binding domain"/>
    <property type="match status" value="1"/>
</dbReference>
<accession>A0A917ETW1</accession>
<feature type="domain" description="HTH gntR-type" evidence="4">
    <location>
        <begin position="8"/>
        <end position="76"/>
    </location>
</feature>
<protein>
    <submittedName>
        <fullName evidence="5">GntR family transcriptional regulator</fullName>
    </submittedName>
</protein>
<dbReference type="InterPro" id="IPR050679">
    <property type="entry name" value="Bact_HTH_transcr_reg"/>
</dbReference>
<reference evidence="5" key="2">
    <citation type="submission" date="2020-09" db="EMBL/GenBank/DDBJ databases">
        <authorList>
            <person name="Sun Q."/>
            <person name="Zhou Y."/>
        </authorList>
    </citation>
    <scope>NUCLEOTIDE SEQUENCE</scope>
    <source>
        <strain evidence="5">CGMCC 1.12153</strain>
    </source>
</reference>
<evidence type="ECO:0000313" key="6">
    <source>
        <dbReference type="Proteomes" id="UP000660110"/>
    </source>
</evidence>
<dbReference type="Proteomes" id="UP000660110">
    <property type="component" value="Unassembled WGS sequence"/>
</dbReference>
<keyword evidence="6" id="KW-1185">Reference proteome</keyword>
<name>A0A917ETW1_HALAA</name>
<dbReference type="GO" id="GO:0003677">
    <property type="term" value="F:DNA binding"/>
    <property type="evidence" value="ECO:0007669"/>
    <property type="project" value="UniProtKB-KW"/>
</dbReference>
<dbReference type="NCBIfam" id="TIGR02325">
    <property type="entry name" value="C_P_lyase_phnF"/>
    <property type="match status" value="1"/>
</dbReference>
<dbReference type="RefSeq" id="WP_188376293.1">
    <property type="nucleotide sequence ID" value="NZ_BMEL01000001.1"/>
</dbReference>
<dbReference type="SMART" id="SM00866">
    <property type="entry name" value="UTRA"/>
    <property type="match status" value="1"/>
</dbReference>
<proteinExistence type="predicted"/>
<comment type="caution">
    <text evidence="5">The sequence shown here is derived from an EMBL/GenBank/DDBJ whole genome shotgun (WGS) entry which is preliminary data.</text>
</comment>
<keyword evidence="3" id="KW-0804">Transcription</keyword>
<gene>
    <name evidence="5" type="ORF">GCM10010954_09370</name>
</gene>
<dbReference type="PROSITE" id="PS50949">
    <property type="entry name" value="HTH_GNTR"/>
    <property type="match status" value="1"/>
</dbReference>